<evidence type="ECO:0000313" key="1">
    <source>
        <dbReference type="EMBL" id="NIF02116.1"/>
    </source>
</evidence>
<proteinExistence type="predicted"/>
<evidence type="ECO:0000313" key="2">
    <source>
        <dbReference type="Proteomes" id="UP000780690"/>
    </source>
</evidence>
<dbReference type="Proteomes" id="UP000780690">
    <property type="component" value="Unassembled WGS sequence"/>
</dbReference>
<dbReference type="EMBL" id="VWXD01000006">
    <property type="protein sequence ID" value="NIF02116.1"/>
    <property type="molecule type" value="Genomic_DNA"/>
</dbReference>
<reference evidence="1 2" key="1">
    <citation type="journal article" date="2019" name="bioRxiv">
        <title>Bacteria contribute to plant secondary compound degradation in a generalist herbivore system.</title>
        <authorList>
            <person name="Francoeur C.B."/>
            <person name="Khadempour L."/>
            <person name="Moreira-Soto R.D."/>
            <person name="Gotting K."/>
            <person name="Book A.J."/>
            <person name="Pinto-Tomas A.A."/>
            <person name="Keefover-Ring K."/>
            <person name="Currie C.R."/>
        </authorList>
    </citation>
    <scope>NUCLEOTIDE SEQUENCE [LARGE SCALE GENOMIC DNA]</scope>
    <source>
        <strain evidence="1 2">Acro-805</strain>
    </source>
</reference>
<accession>A0ABX0R0J0</accession>
<comment type="caution">
    <text evidence="1">The sequence shown here is derived from an EMBL/GenBank/DDBJ whole genome shotgun (WGS) entry which is preliminary data.</text>
</comment>
<gene>
    <name evidence="1" type="ORF">F3J38_18960</name>
</gene>
<keyword evidence="2" id="KW-1185">Reference proteome</keyword>
<dbReference type="RefSeq" id="WP_167140905.1">
    <property type="nucleotide sequence ID" value="NZ_VWXD01000006.1"/>
</dbReference>
<sequence length="104" mass="11429">MADIYHALIKHTLAEVPTESLQEYGDNCHSAVMAINSALSLIGNLTFEASQSEDYPDTDAKRDLFLVGSVLRNLPRIAQALEHNSGLVEHEMRVRNAQAGANHD</sequence>
<organism evidence="1 2">
    <name type="scientific">Candidatus Pantoea formicae</name>
    <dbReference type="NCBI Taxonomy" id="2608355"/>
    <lineage>
        <taxon>Bacteria</taxon>
        <taxon>Pseudomonadati</taxon>
        <taxon>Pseudomonadota</taxon>
        <taxon>Gammaproteobacteria</taxon>
        <taxon>Enterobacterales</taxon>
        <taxon>Erwiniaceae</taxon>
        <taxon>Pantoea</taxon>
    </lineage>
</organism>
<protein>
    <recommendedName>
        <fullName evidence="3">Prophage protein</fullName>
    </recommendedName>
</protein>
<name>A0ABX0R0J0_9GAMM</name>
<evidence type="ECO:0008006" key="3">
    <source>
        <dbReference type="Google" id="ProtNLM"/>
    </source>
</evidence>